<keyword evidence="3 5" id="KW-1133">Transmembrane helix</keyword>
<dbReference type="AlphaFoldDB" id="C1MPF4"/>
<gene>
    <name evidence="7" type="ORF">MICPUCDRAFT_4757</name>
</gene>
<feature type="non-terminal residue" evidence="7">
    <location>
        <position position="1"/>
    </location>
</feature>
<dbReference type="Pfam" id="PF03151">
    <property type="entry name" value="TPT"/>
    <property type="match status" value="1"/>
</dbReference>
<feature type="transmembrane region" description="Helical" evidence="5">
    <location>
        <begin position="88"/>
        <end position="105"/>
    </location>
</feature>
<evidence type="ECO:0000259" key="6">
    <source>
        <dbReference type="Pfam" id="PF03151"/>
    </source>
</evidence>
<keyword evidence="4 5" id="KW-0472">Membrane</keyword>
<feature type="non-terminal residue" evidence="7">
    <location>
        <position position="289"/>
    </location>
</feature>
<dbReference type="InterPro" id="IPR050186">
    <property type="entry name" value="TPT_transporter"/>
</dbReference>
<evidence type="ECO:0000256" key="5">
    <source>
        <dbReference type="SAM" id="Phobius"/>
    </source>
</evidence>
<organism evidence="8">
    <name type="scientific">Micromonas pusilla (strain CCMP1545)</name>
    <name type="common">Picoplanktonic green alga</name>
    <dbReference type="NCBI Taxonomy" id="564608"/>
    <lineage>
        <taxon>Eukaryota</taxon>
        <taxon>Viridiplantae</taxon>
        <taxon>Chlorophyta</taxon>
        <taxon>Mamiellophyceae</taxon>
        <taxon>Mamiellales</taxon>
        <taxon>Mamiellaceae</taxon>
        <taxon>Micromonas</taxon>
    </lineage>
</organism>
<evidence type="ECO:0000256" key="4">
    <source>
        <dbReference type="ARBA" id="ARBA00023136"/>
    </source>
</evidence>
<dbReference type="GO" id="GO:0016020">
    <property type="term" value="C:membrane"/>
    <property type="evidence" value="ECO:0007669"/>
    <property type="project" value="UniProtKB-SubCell"/>
</dbReference>
<dbReference type="SUPFAM" id="SSF103481">
    <property type="entry name" value="Multidrug resistance efflux transporter EmrE"/>
    <property type="match status" value="1"/>
</dbReference>
<dbReference type="eggNOG" id="KOG1441">
    <property type="taxonomic scope" value="Eukaryota"/>
</dbReference>
<keyword evidence="8" id="KW-1185">Reference proteome</keyword>
<dbReference type="OrthoDB" id="10261634at2759"/>
<dbReference type="InterPro" id="IPR004853">
    <property type="entry name" value="Sugar_P_trans_dom"/>
</dbReference>
<dbReference type="EMBL" id="GG663738">
    <property type="protein sequence ID" value="EEH57517.1"/>
    <property type="molecule type" value="Genomic_DNA"/>
</dbReference>
<feature type="domain" description="Sugar phosphate transporter" evidence="6">
    <location>
        <begin position="1"/>
        <end position="281"/>
    </location>
</feature>
<dbReference type="PANTHER" id="PTHR11132">
    <property type="entry name" value="SOLUTE CARRIER FAMILY 35"/>
    <property type="match status" value="1"/>
</dbReference>
<accession>C1MPF4</accession>
<dbReference type="Proteomes" id="UP000001876">
    <property type="component" value="Unassembled WGS sequence"/>
</dbReference>
<dbReference type="KEGG" id="mpp:MICPUCDRAFT_4757"/>
<feature type="transmembrane region" description="Helical" evidence="5">
    <location>
        <begin position="20"/>
        <end position="40"/>
    </location>
</feature>
<reference evidence="7 8" key="1">
    <citation type="journal article" date="2009" name="Science">
        <title>Green evolution and dynamic adaptations revealed by genomes of the marine picoeukaryotes Micromonas.</title>
        <authorList>
            <person name="Worden A.Z."/>
            <person name="Lee J.H."/>
            <person name="Mock T."/>
            <person name="Rouze P."/>
            <person name="Simmons M.P."/>
            <person name="Aerts A.L."/>
            <person name="Allen A.E."/>
            <person name="Cuvelier M.L."/>
            <person name="Derelle E."/>
            <person name="Everett M.V."/>
            <person name="Foulon E."/>
            <person name="Grimwood J."/>
            <person name="Gundlach H."/>
            <person name="Henrissat B."/>
            <person name="Napoli C."/>
            <person name="McDonald S.M."/>
            <person name="Parker M.S."/>
            <person name="Rombauts S."/>
            <person name="Salamov A."/>
            <person name="Von Dassow P."/>
            <person name="Badger J.H."/>
            <person name="Coutinho P.M."/>
            <person name="Demir E."/>
            <person name="Dubchak I."/>
            <person name="Gentemann C."/>
            <person name="Eikrem W."/>
            <person name="Gready J.E."/>
            <person name="John U."/>
            <person name="Lanier W."/>
            <person name="Lindquist E.A."/>
            <person name="Lucas S."/>
            <person name="Mayer K.F."/>
            <person name="Moreau H."/>
            <person name="Not F."/>
            <person name="Otillar R."/>
            <person name="Panaud O."/>
            <person name="Pangilinan J."/>
            <person name="Paulsen I."/>
            <person name="Piegu B."/>
            <person name="Poliakov A."/>
            <person name="Robbens S."/>
            <person name="Schmutz J."/>
            <person name="Toulza E."/>
            <person name="Wyss T."/>
            <person name="Zelensky A."/>
            <person name="Zhou K."/>
            <person name="Armbrust E.V."/>
            <person name="Bhattacharya D."/>
            <person name="Goodenough U.W."/>
            <person name="Van de Peer Y."/>
            <person name="Grigoriev I.V."/>
        </authorList>
    </citation>
    <scope>NUCLEOTIDE SEQUENCE [LARGE SCALE GENOMIC DNA]</scope>
    <source>
        <strain evidence="7 8">CCMP1545</strain>
    </source>
</reference>
<dbReference type="GeneID" id="9683388"/>
<proteinExistence type="predicted"/>
<comment type="subcellular location">
    <subcellularLocation>
        <location evidence="1">Membrane</location>
        <topology evidence="1">Multi-pass membrane protein</topology>
    </subcellularLocation>
</comment>
<feature type="transmembrane region" description="Helical" evidence="5">
    <location>
        <begin position="61"/>
        <end position="82"/>
    </location>
</feature>
<evidence type="ECO:0000313" key="7">
    <source>
        <dbReference type="EMBL" id="EEH57517.1"/>
    </source>
</evidence>
<evidence type="ECO:0000256" key="3">
    <source>
        <dbReference type="ARBA" id="ARBA00022989"/>
    </source>
</evidence>
<dbReference type="InterPro" id="IPR037185">
    <property type="entry name" value="EmrE-like"/>
</dbReference>
<protein>
    <submittedName>
        <fullName evidence="7">Drug/Metabolite transporter superfamily</fullName>
    </submittedName>
</protein>
<evidence type="ECO:0000313" key="8">
    <source>
        <dbReference type="Proteomes" id="UP000001876"/>
    </source>
</evidence>
<sequence>WFSATVVLILTNKVLMREHFRLPVFLTFLHMLASNLWCHLSAYMRWSAKTRTRNAEQAGKIFLLSQTLALSVVLAVASFKYVEVSLEQALAASTPAFTALMSIVILGKREKWRTWVTLMPIMGGATLSAGGEPSVSVFGVCLIFSSNLMRATKSCMQELLLQGENAMDSINLLRYMSLYSMVTLLPAALVLEGPNHIAERVAFVIADASLSKALFANCCGAFLVNLMQFIVTEHVGALSMQVLGNVKSVFTSVASVLIFRNEVTTQGVIGYSITTAGAYWYGMSRHQAK</sequence>
<evidence type="ECO:0000256" key="1">
    <source>
        <dbReference type="ARBA" id="ARBA00004141"/>
    </source>
</evidence>
<dbReference type="OMA" id="FANCCGA"/>
<evidence type="ECO:0000256" key="2">
    <source>
        <dbReference type="ARBA" id="ARBA00022692"/>
    </source>
</evidence>
<dbReference type="RefSeq" id="XP_003057566.1">
    <property type="nucleotide sequence ID" value="XM_003057520.1"/>
</dbReference>
<keyword evidence="2 5" id="KW-0812">Transmembrane</keyword>
<name>C1MPF4_MICPC</name>